<keyword evidence="2" id="KW-1185">Reference proteome</keyword>
<dbReference type="Pfam" id="PF08905">
    <property type="entry name" value="DUF1850"/>
    <property type="match status" value="1"/>
</dbReference>
<name>A0ABM6AFN1_9BACL</name>
<proteinExistence type="predicted"/>
<sequence>MRKRVIAVSVLLAAAAVFFLPFRQVVAFEKDGRVAAYIPISQGDTFAIRYTHSIHRSDVEETYKVLADGTIEQIALTYEDTAVGMPANAAPGETFTLRNGKYYITGMERKFPSILLSIGRVVANHRVVYEGKTVTLNTVIPPGSIVRIKVTRLSLVQCWKGVNLFD</sequence>
<organism evidence="1 2">
    <name type="scientific">Geobacillus subterraneus</name>
    <dbReference type="NCBI Taxonomy" id="129338"/>
    <lineage>
        <taxon>Bacteria</taxon>
        <taxon>Bacillati</taxon>
        <taxon>Bacillota</taxon>
        <taxon>Bacilli</taxon>
        <taxon>Bacillales</taxon>
        <taxon>Anoxybacillaceae</taxon>
        <taxon>Geobacillus</taxon>
    </lineage>
</organism>
<dbReference type="RefSeq" id="WP_063167272.1">
    <property type="nucleotide sequence ID" value="NZ_CP014342.1"/>
</dbReference>
<evidence type="ECO:0000313" key="2">
    <source>
        <dbReference type="Proteomes" id="UP000076226"/>
    </source>
</evidence>
<evidence type="ECO:0000313" key="1">
    <source>
        <dbReference type="EMBL" id="AMX85175.1"/>
    </source>
</evidence>
<accession>A0ABM6AFN1</accession>
<dbReference type="Proteomes" id="UP000076226">
    <property type="component" value="Chromosome"/>
</dbReference>
<evidence type="ECO:0008006" key="3">
    <source>
        <dbReference type="Google" id="ProtNLM"/>
    </source>
</evidence>
<dbReference type="InterPro" id="IPR015001">
    <property type="entry name" value="DUF1850"/>
</dbReference>
<dbReference type="EMBL" id="CP014342">
    <property type="protein sequence ID" value="AMX85175.1"/>
    <property type="molecule type" value="Genomic_DNA"/>
</dbReference>
<reference evidence="1 2" key="1">
    <citation type="submission" date="2016-02" db="EMBL/GenBank/DDBJ databases">
        <title>Complete genome sequence of Geobacillus subterraneus KCTC 3922T.</title>
        <authorList>
            <person name="Lee D.-W."/>
            <person name="Lee Y.-J."/>
            <person name="Lee S.-J."/>
            <person name="Park G.-S."/>
            <person name="Lee S.-J."/>
            <person name="Shin J.-H."/>
        </authorList>
    </citation>
    <scope>NUCLEOTIDE SEQUENCE [LARGE SCALE GENOMIC DNA]</scope>
    <source>
        <strain evidence="1 2">KCTC 3922</strain>
    </source>
</reference>
<gene>
    <name evidence="1" type="ORF">GS3922_01085</name>
</gene>
<protein>
    <recommendedName>
        <fullName evidence="3">DUF1850 domain-containing protein</fullName>
    </recommendedName>
</protein>
<dbReference type="GeneID" id="32407091"/>